<dbReference type="InterPro" id="IPR050796">
    <property type="entry name" value="SCF_F-box_component"/>
</dbReference>
<evidence type="ECO:0000313" key="2">
    <source>
        <dbReference type="Proteomes" id="UP001161247"/>
    </source>
</evidence>
<evidence type="ECO:0000313" key="1">
    <source>
        <dbReference type="EMBL" id="CAI9090660.1"/>
    </source>
</evidence>
<keyword evidence="2" id="KW-1185">Reference proteome</keyword>
<dbReference type="PANTHER" id="PTHR31672">
    <property type="entry name" value="BNACNNG10540D PROTEIN"/>
    <property type="match status" value="1"/>
</dbReference>
<name>A0AAV1C711_OLDCO</name>
<proteinExistence type="predicted"/>
<dbReference type="AlphaFoldDB" id="A0AAV1C711"/>
<organism evidence="1 2">
    <name type="scientific">Oldenlandia corymbosa var. corymbosa</name>
    <dbReference type="NCBI Taxonomy" id="529605"/>
    <lineage>
        <taxon>Eukaryota</taxon>
        <taxon>Viridiplantae</taxon>
        <taxon>Streptophyta</taxon>
        <taxon>Embryophyta</taxon>
        <taxon>Tracheophyta</taxon>
        <taxon>Spermatophyta</taxon>
        <taxon>Magnoliopsida</taxon>
        <taxon>eudicotyledons</taxon>
        <taxon>Gunneridae</taxon>
        <taxon>Pentapetalae</taxon>
        <taxon>asterids</taxon>
        <taxon>lamiids</taxon>
        <taxon>Gentianales</taxon>
        <taxon>Rubiaceae</taxon>
        <taxon>Rubioideae</taxon>
        <taxon>Spermacoceae</taxon>
        <taxon>Hedyotis-Oldenlandia complex</taxon>
        <taxon>Oldenlandia</taxon>
    </lineage>
</organism>
<gene>
    <name evidence="1" type="ORF">OLC1_LOCUS2760</name>
</gene>
<dbReference type="Proteomes" id="UP001161247">
    <property type="component" value="Chromosome 1"/>
</dbReference>
<accession>A0AAV1C711</accession>
<dbReference type="EMBL" id="OX459118">
    <property type="protein sequence ID" value="CAI9090660.1"/>
    <property type="molecule type" value="Genomic_DNA"/>
</dbReference>
<protein>
    <submittedName>
        <fullName evidence="1">OLC1v1025477C1</fullName>
    </submittedName>
</protein>
<reference evidence="1" key="1">
    <citation type="submission" date="2023-03" db="EMBL/GenBank/DDBJ databases">
        <authorList>
            <person name="Julca I."/>
        </authorList>
    </citation>
    <scope>NUCLEOTIDE SEQUENCE</scope>
</reference>
<dbReference type="PANTHER" id="PTHR31672:SF13">
    <property type="entry name" value="F-BOX PROTEIN CPR30-LIKE"/>
    <property type="match status" value="1"/>
</dbReference>
<sequence>MESAKKKSVSIDVHLPKDIILQILARLPLKLWLRCNRGVPVNWDQMFFYSLNEKLSAVKLPNSTGHPSWMGTCNGLILFELHRAMYLWNPSTGCCRAMKKLNDSVERWQNTTSVYHGAYGLCFDKSSNDYKALWLSDRRAGVASLRTEEIEVNIGFPYYAFSSYCSEPCELGNEWGVFNE</sequence>